<sequence>MARVISKASLIATLLVVVIGLTSVNAQDREKHELHSMMIYNFLKYIQWPESANSGQFVIGVMGDDDVYNTLKAWYGDKERMGKLLQVRKLSSASEAKDCQLVYIGSAASNTFESIHEVVSNNPTLIITDKNGLGAKGSGINFKIVNNRLKFELNENALNASKLKVSSQLSAMAIVI</sequence>
<evidence type="ECO:0000313" key="1">
    <source>
        <dbReference type="EMBL" id="MCA6074175.1"/>
    </source>
</evidence>
<protein>
    <submittedName>
        <fullName evidence="1">YfiR family protein</fullName>
    </submittedName>
</protein>
<gene>
    <name evidence="1" type="ORF">LDX50_04810</name>
</gene>
<proteinExistence type="predicted"/>
<dbReference type="EMBL" id="JAIXNE010000001">
    <property type="protein sequence ID" value="MCA6074175.1"/>
    <property type="molecule type" value="Genomic_DNA"/>
</dbReference>
<dbReference type="RefSeq" id="WP_225697274.1">
    <property type="nucleotide sequence ID" value="NZ_JAIXNE010000001.1"/>
</dbReference>
<reference evidence="1" key="1">
    <citation type="submission" date="2021-09" db="EMBL/GenBank/DDBJ databases">
        <title>Fulvivirga sp. isolated from coastal sediment.</title>
        <authorList>
            <person name="Yu H."/>
        </authorList>
    </citation>
    <scope>NUCLEOTIDE SEQUENCE</scope>
    <source>
        <strain evidence="1">1062</strain>
    </source>
</reference>
<evidence type="ECO:0000313" key="2">
    <source>
        <dbReference type="Proteomes" id="UP001139409"/>
    </source>
</evidence>
<dbReference type="Proteomes" id="UP001139409">
    <property type="component" value="Unassembled WGS sequence"/>
</dbReference>
<dbReference type="AlphaFoldDB" id="A0A9X1HLG4"/>
<name>A0A9X1HLG4_9BACT</name>
<accession>A0A9X1HLG4</accession>
<organism evidence="1 2">
    <name type="scientific">Fulvivirga sedimenti</name>
    <dbReference type="NCBI Taxonomy" id="2879465"/>
    <lineage>
        <taxon>Bacteria</taxon>
        <taxon>Pseudomonadati</taxon>
        <taxon>Bacteroidota</taxon>
        <taxon>Cytophagia</taxon>
        <taxon>Cytophagales</taxon>
        <taxon>Fulvivirgaceae</taxon>
        <taxon>Fulvivirga</taxon>
    </lineage>
</organism>
<comment type="caution">
    <text evidence="1">The sequence shown here is derived from an EMBL/GenBank/DDBJ whole genome shotgun (WGS) entry which is preliminary data.</text>
</comment>
<dbReference type="Pfam" id="PF13689">
    <property type="entry name" value="DUF4154"/>
    <property type="match status" value="1"/>
</dbReference>
<keyword evidence="2" id="KW-1185">Reference proteome</keyword>
<dbReference type="InterPro" id="IPR025293">
    <property type="entry name" value="YfiR/HmsC-like"/>
</dbReference>